<evidence type="ECO:0000256" key="6">
    <source>
        <dbReference type="ARBA" id="ARBA00022723"/>
    </source>
</evidence>
<keyword evidence="12 19" id="KW-1133">Transmembrane helix</keyword>
<dbReference type="KEGG" id="phu:Phum_PHUM614440"/>
<dbReference type="FunFam" id="3.40.50.1000:FF:000130">
    <property type="entry name" value="Phospholipid-transporting ATPase"/>
    <property type="match status" value="1"/>
</dbReference>
<dbReference type="InterPro" id="IPR023298">
    <property type="entry name" value="ATPase_P-typ_TM_dom_sf"/>
</dbReference>
<dbReference type="InterPro" id="IPR008250">
    <property type="entry name" value="ATPase_P-typ_transduc_dom_A_sf"/>
</dbReference>
<dbReference type="FunFam" id="3.40.1110.10:FF:000009">
    <property type="entry name" value="Phospholipid-transporting ATPase"/>
    <property type="match status" value="1"/>
</dbReference>
<dbReference type="EMBL" id="AAZO01007509">
    <property type="status" value="NOT_ANNOTATED_CDS"/>
    <property type="molecule type" value="Genomic_DNA"/>
</dbReference>
<dbReference type="Pfam" id="PF13246">
    <property type="entry name" value="Cation_ATPase"/>
    <property type="match status" value="1"/>
</dbReference>
<dbReference type="STRING" id="121224.E0W426"/>
<evidence type="ECO:0000259" key="22">
    <source>
        <dbReference type="Pfam" id="PF16212"/>
    </source>
</evidence>
<feature type="domain" description="P-type ATPase C-terminal" evidence="22">
    <location>
        <begin position="1074"/>
        <end position="1317"/>
    </location>
</feature>
<feature type="domain" description="P-type ATPase N-terminal" evidence="21">
    <location>
        <begin position="100"/>
        <end position="156"/>
    </location>
</feature>
<comment type="subcellular location">
    <subcellularLocation>
        <location evidence="2">Endomembrane system</location>
        <topology evidence="2">Multi-pass membrane protein</topology>
    </subcellularLocation>
    <subcellularLocation>
        <location evidence="3">Endoplasmic reticulum membrane</location>
    </subcellularLocation>
    <subcellularLocation>
        <location evidence="19">Membrane</location>
        <topology evidence="19">Multi-pass membrane protein</topology>
    </subcellularLocation>
</comment>
<dbReference type="GO" id="GO:0005524">
    <property type="term" value="F:ATP binding"/>
    <property type="evidence" value="ECO:0007669"/>
    <property type="project" value="UniProtKB-UniRule"/>
</dbReference>
<dbReference type="GO" id="GO:0045332">
    <property type="term" value="P:phospholipid translocation"/>
    <property type="evidence" value="ECO:0007669"/>
    <property type="project" value="TreeGrafter"/>
</dbReference>
<dbReference type="InterPro" id="IPR018303">
    <property type="entry name" value="ATPase_P-typ_P_site"/>
</dbReference>
<dbReference type="CTD" id="8239781"/>
<dbReference type="GO" id="GO:0005789">
    <property type="term" value="C:endoplasmic reticulum membrane"/>
    <property type="evidence" value="ECO:0007669"/>
    <property type="project" value="UniProtKB-SubCell"/>
</dbReference>
<dbReference type="NCBIfam" id="TIGR01652">
    <property type="entry name" value="ATPase-Plipid"/>
    <property type="match status" value="2"/>
</dbReference>
<comment type="cofactor">
    <cofactor evidence="1 18">
        <name>Mg(2+)</name>
        <dbReference type="ChEBI" id="CHEBI:18420"/>
    </cofactor>
</comment>
<name>E0W426_PEDHC</name>
<feature type="binding site" evidence="17">
    <location>
        <position position="801"/>
    </location>
    <ligand>
        <name>ATP</name>
        <dbReference type="ChEBI" id="CHEBI:30616"/>
    </ligand>
</feature>
<dbReference type="CDD" id="cd02073">
    <property type="entry name" value="P-type_ATPase_APLT_Dnf-like"/>
    <property type="match status" value="1"/>
</dbReference>
<dbReference type="GO" id="GO:0140326">
    <property type="term" value="F:ATPase-coupled intramembrane lipid transporter activity"/>
    <property type="evidence" value="ECO:0007669"/>
    <property type="project" value="UniProtKB-EC"/>
</dbReference>
<feature type="binding site" evidence="17">
    <location>
        <position position="1050"/>
    </location>
    <ligand>
        <name>ATP</name>
        <dbReference type="ChEBI" id="CHEBI:30616"/>
    </ligand>
</feature>
<dbReference type="GO" id="GO:0016887">
    <property type="term" value="F:ATP hydrolysis activity"/>
    <property type="evidence" value="ECO:0007669"/>
    <property type="project" value="InterPro"/>
</dbReference>
<keyword evidence="10 18" id="KW-0460">Magnesium</keyword>
<dbReference type="RefSeq" id="XP_002433120.1">
    <property type="nucleotide sequence ID" value="XM_002433075.1"/>
</dbReference>
<feature type="region of interest" description="Disordered" evidence="20">
    <location>
        <begin position="610"/>
        <end position="642"/>
    </location>
</feature>
<feature type="binding site" evidence="17">
    <location>
        <position position="467"/>
    </location>
    <ligand>
        <name>ATP</name>
        <dbReference type="ChEBI" id="CHEBI:30616"/>
    </ligand>
</feature>
<dbReference type="eggNOG" id="KOG0206">
    <property type="taxonomic scope" value="Eukaryota"/>
</dbReference>
<dbReference type="PANTHER" id="PTHR24092">
    <property type="entry name" value="PROBABLE PHOSPHOLIPID-TRANSPORTING ATPASE"/>
    <property type="match status" value="1"/>
</dbReference>
<dbReference type="Pfam" id="PF16209">
    <property type="entry name" value="PhoLip_ATPase_N"/>
    <property type="match status" value="1"/>
</dbReference>
<feature type="transmembrane region" description="Helical" evidence="19">
    <location>
        <begin position="1137"/>
        <end position="1157"/>
    </location>
</feature>
<dbReference type="InterPro" id="IPR006539">
    <property type="entry name" value="P-type_ATPase_IV"/>
</dbReference>
<evidence type="ECO:0000256" key="8">
    <source>
        <dbReference type="ARBA" id="ARBA00022824"/>
    </source>
</evidence>
<keyword evidence="6 18" id="KW-0479">Metal-binding</keyword>
<feature type="binding site" evidence="17">
    <location>
        <position position="468"/>
    </location>
    <ligand>
        <name>ATP</name>
        <dbReference type="ChEBI" id="CHEBI:30616"/>
    </ligand>
</feature>
<dbReference type="PANTHER" id="PTHR24092:SF218">
    <property type="entry name" value="PHOSPHOLIPID-TRANSPORTING ATPASE"/>
    <property type="match status" value="1"/>
</dbReference>
<feature type="binding site" evidence="18">
    <location>
        <position position="469"/>
    </location>
    <ligand>
        <name>Mg(2+)</name>
        <dbReference type="ChEBI" id="CHEBI:18420"/>
    </ligand>
</feature>
<evidence type="ECO:0000256" key="20">
    <source>
        <dbReference type="SAM" id="MobiDB-lite"/>
    </source>
</evidence>
<dbReference type="InParanoid" id="E0W426"/>
<reference evidence="23" key="2">
    <citation type="submission" date="2007-04" db="EMBL/GenBank/DDBJ databases">
        <title>The genome of the human body louse.</title>
        <authorList>
            <consortium name="The Human Body Louse Genome Consortium"/>
            <person name="Kirkness E."/>
            <person name="Walenz B."/>
            <person name="Hass B."/>
            <person name="Bruggner R."/>
            <person name="Strausberg R."/>
        </authorList>
    </citation>
    <scope>NUCLEOTIDE SEQUENCE</scope>
    <source>
        <strain evidence="23">USDA</strain>
    </source>
</reference>
<feature type="active site" description="4-aspartylphosphate intermediate" evidence="16">
    <location>
        <position position="467"/>
    </location>
</feature>
<evidence type="ECO:0000256" key="3">
    <source>
        <dbReference type="ARBA" id="ARBA00004586"/>
    </source>
</evidence>
<evidence type="ECO:0000313" key="24">
    <source>
        <dbReference type="EnsemblMetazoa" id="PHUM614440-PA"/>
    </source>
</evidence>
<dbReference type="EnsemblMetazoa" id="PHUM614440-RA">
    <property type="protein sequence ID" value="PHUM614440-PA"/>
    <property type="gene ID" value="PHUM614440"/>
</dbReference>
<feature type="compositionally biased region" description="Polar residues" evidence="20">
    <location>
        <begin position="17"/>
        <end position="31"/>
    </location>
</feature>
<keyword evidence="11 19" id="KW-1278">Translocase</keyword>
<dbReference type="SFLD" id="SFLDG00002">
    <property type="entry name" value="C1.7:_P-type_atpase_like"/>
    <property type="match status" value="1"/>
</dbReference>
<feature type="binding site" evidence="17">
    <location>
        <position position="735"/>
    </location>
    <ligand>
        <name>ATP</name>
        <dbReference type="ChEBI" id="CHEBI:30616"/>
    </ligand>
</feature>
<dbReference type="GO" id="GO:0000287">
    <property type="term" value="F:magnesium ion binding"/>
    <property type="evidence" value="ECO:0007669"/>
    <property type="project" value="UniProtKB-UniRule"/>
</dbReference>
<feature type="transmembrane region" description="Helical" evidence="19">
    <location>
        <begin position="1215"/>
        <end position="1237"/>
    </location>
</feature>
<feature type="binding site" evidence="17">
    <location>
        <position position="839"/>
    </location>
    <ligand>
        <name>ATP</name>
        <dbReference type="ChEBI" id="CHEBI:30616"/>
    </ligand>
</feature>
<dbReference type="HOGENOM" id="CLU_000846_3_4_1"/>
<keyword evidence="23" id="KW-0378">Hydrolase</keyword>
<dbReference type="SUPFAM" id="SSF81665">
    <property type="entry name" value="Calcium ATPase, transmembrane domain M"/>
    <property type="match status" value="1"/>
</dbReference>
<keyword evidence="13 19" id="KW-0472">Membrane</keyword>
<feature type="binding site" evidence="17">
    <location>
        <position position="1051"/>
    </location>
    <ligand>
        <name>ATP</name>
        <dbReference type="ChEBI" id="CHEBI:30616"/>
    </ligand>
</feature>
<evidence type="ECO:0000256" key="1">
    <source>
        <dbReference type="ARBA" id="ARBA00001946"/>
    </source>
</evidence>
<dbReference type="GeneID" id="8239781"/>
<gene>
    <name evidence="24" type="primary">8239781</name>
    <name evidence="23" type="ORF">Phum_PHUM614440</name>
</gene>
<feature type="binding site" evidence="17">
    <location>
        <position position="777"/>
    </location>
    <ligand>
        <name>ATP</name>
        <dbReference type="ChEBI" id="CHEBI:30616"/>
    </ligand>
</feature>
<feature type="binding site" evidence="17">
    <location>
        <position position="919"/>
    </location>
    <ligand>
        <name>ATP</name>
        <dbReference type="ChEBI" id="CHEBI:30616"/>
    </ligand>
</feature>
<evidence type="ECO:0000313" key="25">
    <source>
        <dbReference type="Proteomes" id="UP000009046"/>
    </source>
</evidence>
<dbReference type="Pfam" id="PF16212">
    <property type="entry name" value="PhoLip_ATPase_C"/>
    <property type="match status" value="1"/>
</dbReference>
<dbReference type="Proteomes" id="UP000009046">
    <property type="component" value="Unassembled WGS sequence"/>
</dbReference>
<dbReference type="PRINTS" id="PR00119">
    <property type="entry name" value="CATATPASE"/>
</dbReference>
<feature type="binding site" evidence="17">
    <location>
        <position position="1027"/>
    </location>
    <ligand>
        <name>ATP</name>
        <dbReference type="ChEBI" id="CHEBI:30616"/>
    </ligand>
</feature>
<evidence type="ECO:0000256" key="5">
    <source>
        <dbReference type="ARBA" id="ARBA00022692"/>
    </source>
</evidence>
<feature type="binding site" evidence="17">
    <location>
        <position position="918"/>
    </location>
    <ligand>
        <name>ATP</name>
        <dbReference type="ChEBI" id="CHEBI:30616"/>
    </ligand>
</feature>
<comment type="similarity">
    <text evidence="4 19">Belongs to the cation transport ATPase (P-type) (TC 3.A.3) family. Type IV subfamily.</text>
</comment>
<proteinExistence type="inferred from homology"/>
<dbReference type="SUPFAM" id="SSF81660">
    <property type="entry name" value="Metal cation-transporting ATPase, ATP-binding domain N"/>
    <property type="match status" value="1"/>
</dbReference>
<feature type="region of interest" description="Disordered" evidence="20">
    <location>
        <begin position="61"/>
        <end position="80"/>
    </location>
</feature>
<feature type="binding site" evidence="18">
    <location>
        <position position="467"/>
    </location>
    <ligand>
        <name>Mg(2+)</name>
        <dbReference type="ChEBI" id="CHEBI:18420"/>
    </ligand>
</feature>
<evidence type="ECO:0000313" key="23">
    <source>
        <dbReference type="EMBL" id="EEB20382.1"/>
    </source>
</evidence>
<evidence type="ECO:0000259" key="21">
    <source>
        <dbReference type="Pfam" id="PF16209"/>
    </source>
</evidence>
<dbReference type="InterPro" id="IPR023214">
    <property type="entry name" value="HAD_sf"/>
</dbReference>
<feature type="compositionally biased region" description="Basic and acidic residues" evidence="20">
    <location>
        <begin position="612"/>
        <end position="628"/>
    </location>
</feature>
<evidence type="ECO:0000256" key="9">
    <source>
        <dbReference type="ARBA" id="ARBA00022840"/>
    </source>
</evidence>
<feature type="binding site" evidence="17">
    <location>
        <position position="920"/>
    </location>
    <ligand>
        <name>ATP</name>
        <dbReference type="ChEBI" id="CHEBI:30616"/>
    </ligand>
</feature>
<evidence type="ECO:0000256" key="2">
    <source>
        <dbReference type="ARBA" id="ARBA00004127"/>
    </source>
</evidence>
<evidence type="ECO:0000256" key="4">
    <source>
        <dbReference type="ARBA" id="ARBA00008109"/>
    </source>
</evidence>
<dbReference type="OMA" id="QALRCGR"/>
<feature type="binding site" evidence="18">
    <location>
        <position position="1047"/>
    </location>
    <ligand>
        <name>Mg(2+)</name>
        <dbReference type="ChEBI" id="CHEBI:18420"/>
    </ligand>
</feature>
<feature type="binding site" evidence="17">
    <location>
        <position position="469"/>
    </location>
    <ligand>
        <name>ATP</name>
        <dbReference type="ChEBI" id="CHEBI:30616"/>
    </ligand>
</feature>
<feature type="transmembrane region" description="Helical" evidence="19">
    <location>
        <begin position="132"/>
        <end position="150"/>
    </location>
</feature>
<keyword evidence="5 19" id="KW-0812">Transmembrane</keyword>
<organism>
    <name type="scientific">Pediculus humanus subsp. corporis</name>
    <name type="common">Body louse</name>
    <dbReference type="NCBI Taxonomy" id="121224"/>
    <lineage>
        <taxon>Eukaryota</taxon>
        <taxon>Metazoa</taxon>
        <taxon>Ecdysozoa</taxon>
        <taxon>Arthropoda</taxon>
        <taxon>Hexapoda</taxon>
        <taxon>Insecta</taxon>
        <taxon>Pterygota</taxon>
        <taxon>Neoptera</taxon>
        <taxon>Paraneoptera</taxon>
        <taxon>Psocodea</taxon>
        <taxon>Troctomorpha</taxon>
        <taxon>Phthiraptera</taxon>
        <taxon>Anoplura</taxon>
        <taxon>Pediculidae</taxon>
        <taxon>Pediculus</taxon>
    </lineage>
</organism>
<evidence type="ECO:0000256" key="14">
    <source>
        <dbReference type="ARBA" id="ARBA00034036"/>
    </source>
</evidence>
<dbReference type="InterPro" id="IPR032630">
    <property type="entry name" value="P_typ_ATPase_c"/>
</dbReference>
<dbReference type="EC" id="7.6.2.1" evidence="19"/>
<evidence type="ECO:0000256" key="11">
    <source>
        <dbReference type="ARBA" id="ARBA00022967"/>
    </source>
</evidence>
<reference evidence="23" key="1">
    <citation type="submission" date="2007-04" db="EMBL/GenBank/DDBJ databases">
        <title>Annotation of Pediculus humanus corporis strain USDA.</title>
        <authorList>
            <person name="Kirkness E."/>
            <person name="Hannick L."/>
            <person name="Hass B."/>
            <person name="Bruggner R."/>
            <person name="Lawson D."/>
            <person name="Bidwell S."/>
            <person name="Joardar V."/>
            <person name="Caler E."/>
            <person name="Walenz B."/>
            <person name="Inman J."/>
            <person name="Schobel S."/>
            <person name="Galinsky K."/>
            <person name="Amedeo P."/>
            <person name="Strausberg R."/>
        </authorList>
    </citation>
    <scope>NUCLEOTIDE SEQUENCE</scope>
    <source>
        <strain evidence="23">USDA</strain>
    </source>
</reference>
<feature type="region of interest" description="Disordered" evidence="20">
    <location>
        <begin position="14"/>
        <end position="55"/>
    </location>
</feature>
<accession>E0W426</accession>
<evidence type="ECO:0000256" key="17">
    <source>
        <dbReference type="PIRSR" id="PIRSR606539-2"/>
    </source>
</evidence>
<dbReference type="InterPro" id="IPR032631">
    <property type="entry name" value="P-type_ATPase_N"/>
</dbReference>
<keyword evidence="8" id="KW-0256">Endoplasmic reticulum</keyword>
<sequence length="1370" mass="154321">MRRLLCSAGIVSRPSALKSTPGHQRAFSQGQILDGPNSGGLTRSGHSRSFQTGTQTTSVPFGVDIHPSTGRQYESDPSDNKQRIVVPNHLVSSATKKSDHPNSRWANNYVCTTKYTLLSFIPKNLFEQFHRVANLYFIFIVLLNWFPAINAFGKEISVIPVLFVLGVTAIKDLFEDRRRHISDNRINNSTCRIYDGQQGRYKKVLWKQVRVGDVIHLSNNELIPADVLLLRSSEPHGLCYIDTCNLDGETNLKQRTVVRGFVEKQNVFDPKEFDCLVEVDAPSTKIYKFHGCLMHPTGEKVPLTTDNLLLRECILKNTDFIEGIVVYAGHETKALLNNGGPRYKRSGIERQMNRDIIWCVLILLVLCVVGAIGCRMWLFSYEPSVPFIPLAQEPNYEGFLTFFTFVIILQVMIPLSLYVSVEMTKLLQVYHIHNDLSFFDPETKKRIECRALNITEELGQVEYIFSDKTGTLTENKMIFRRCTANGVDYNHVSPSNEQRSKTRPGAPMPVIVNSKLKEDLSYIYKVQELAGKLKHSQVLQELFIILAICNTVVVSKHPHHDVMNSSGIIEGTPNFGKPPPPPPPRKIFETIKSDSSSVRLRNLKHFPLHKSKSLENDKNNEKYSRLCESRSVTPSPPPPLSLPLPLPAAPKVPVLKIQKSNGNFGKNPGSLSPIPDRSPVDEPDVVVKSERPKLLNLQGLLLIGKKQPKGNFICRSKTPSPSDIKPIFEAESPDELALVEAAHTYDCRLLKRTPLSATVFVPGEGLVEYEILKVLPFDNIRKMMSVIVRHPRTKEIILYSKGADSSIFGSLGLTDNVDAQQIIFRTQQQINSYARQGLRVLVMAKKLLTEPEFNNWLKAHKEVELHRENREKLMESYSLMETNLTLVGATGTEDRLQDGVPECIAQLMSAGIIVWVLTGDQPETAINIAYSAKLFSPQMEILKLSARSKSAAESDIKFYLSDIKGNNPPTNKLPAEPYRSNKKRALVVDGKTLTFILDSKSKLQKPFLELTSLCSSVLCCRATPLQKAYIVKIVKEILQKKTLAIGDGANDVSMIQTADVGVGISGQEGMQAIMASDYALCKFKFLEKFLLVHGHWCYDRIARMVLYFFYKNATFVFLIFWFQLYCGYSAQVMIDQMYLMLYNLLFTSLPPLAIGVYEKDAPEELLLANPSLYAQGRLALVYQPHSFWISMADSLYQSIVIFFITLGAYHDSDVGLWEFGTTITTACLFIMLAHVAIETKSWTIIHVISILASILLYFSFSLLYNGFCDDCLGLPSNYWVMQMMINSPIFWLVVVLSIVLALLPRFLYNCYARWLSPHDVARAVRDRKTHVARGEEFLASWSRSTSTSSIYRTIDTNLKVTPNNALTSVG</sequence>
<dbReference type="InterPro" id="IPR044492">
    <property type="entry name" value="P_typ_ATPase_HD_dom"/>
</dbReference>
<dbReference type="Gene3D" id="2.70.150.10">
    <property type="entry name" value="Calcium-transporting ATPase, cytoplasmic transduction domain A"/>
    <property type="match status" value="1"/>
</dbReference>
<evidence type="ECO:0000256" key="13">
    <source>
        <dbReference type="ARBA" id="ARBA00023136"/>
    </source>
</evidence>
<feature type="binding site" evidence="17">
    <location>
        <position position="1021"/>
    </location>
    <ligand>
        <name>ATP</name>
        <dbReference type="ChEBI" id="CHEBI:30616"/>
    </ligand>
</feature>
<keyword evidence="25" id="KW-1185">Reference proteome</keyword>
<feature type="transmembrane region" description="Helical" evidence="19">
    <location>
        <begin position="156"/>
        <end position="174"/>
    </location>
</feature>
<dbReference type="SUPFAM" id="SSF56784">
    <property type="entry name" value="HAD-like"/>
    <property type="match status" value="1"/>
</dbReference>
<dbReference type="InterPro" id="IPR036412">
    <property type="entry name" value="HAD-like_sf"/>
</dbReference>
<reference evidence="24" key="3">
    <citation type="submission" date="2021-02" db="UniProtKB">
        <authorList>
            <consortium name="EnsemblMetazoa"/>
        </authorList>
    </citation>
    <scope>IDENTIFICATION</scope>
    <source>
        <strain evidence="24">USDA</strain>
    </source>
</reference>
<dbReference type="Gene3D" id="3.40.50.1000">
    <property type="entry name" value="HAD superfamily/HAD-like"/>
    <property type="match status" value="2"/>
</dbReference>
<dbReference type="VEuPathDB" id="VectorBase:PHUM614440"/>
<dbReference type="OrthoDB" id="377733at2759"/>
<dbReference type="SFLD" id="SFLDS00003">
    <property type="entry name" value="Haloacid_Dehalogenase"/>
    <property type="match status" value="1"/>
</dbReference>
<dbReference type="FunFam" id="3.40.50.1000:FF:000001">
    <property type="entry name" value="Phospholipid-transporting ATPase IC"/>
    <property type="match status" value="1"/>
</dbReference>
<dbReference type="Gene3D" id="1.20.1110.10">
    <property type="entry name" value="Calcium-transporting ATPase, transmembrane domain"/>
    <property type="match status" value="1"/>
</dbReference>
<feature type="binding site" evidence="18">
    <location>
        <position position="1051"/>
    </location>
    <ligand>
        <name>Mg(2+)</name>
        <dbReference type="ChEBI" id="CHEBI:18420"/>
    </ligand>
</feature>
<evidence type="ECO:0000256" key="10">
    <source>
        <dbReference type="ARBA" id="ARBA00022842"/>
    </source>
</evidence>
<evidence type="ECO:0000256" key="18">
    <source>
        <dbReference type="PIRSR" id="PIRSR606539-3"/>
    </source>
</evidence>
<dbReference type="InterPro" id="IPR001757">
    <property type="entry name" value="P_typ_ATPase"/>
</dbReference>
<dbReference type="PROSITE" id="PS00154">
    <property type="entry name" value="ATPASE_E1_E2"/>
    <property type="match status" value="1"/>
</dbReference>
<dbReference type="FunFam" id="2.70.150.10:FF:000054">
    <property type="entry name" value="Phospholipid-transporting ATPase"/>
    <property type="match status" value="1"/>
</dbReference>
<keyword evidence="7 17" id="KW-0547">Nucleotide-binding</keyword>
<feature type="transmembrane region" description="Helical" evidence="19">
    <location>
        <begin position="356"/>
        <end position="378"/>
    </location>
</feature>
<dbReference type="NCBIfam" id="TIGR01494">
    <property type="entry name" value="ATPase_P-type"/>
    <property type="match status" value="1"/>
</dbReference>
<evidence type="ECO:0000256" key="16">
    <source>
        <dbReference type="PIRSR" id="PIRSR606539-1"/>
    </source>
</evidence>
<keyword evidence="9 17" id="KW-0067">ATP-binding</keyword>
<feature type="transmembrane region" description="Helical" evidence="19">
    <location>
        <begin position="398"/>
        <end position="421"/>
    </location>
</feature>
<dbReference type="EMBL" id="DS235886">
    <property type="protein sequence ID" value="EEB20382.1"/>
    <property type="molecule type" value="Genomic_DNA"/>
</dbReference>
<evidence type="ECO:0000256" key="7">
    <source>
        <dbReference type="ARBA" id="ARBA00022741"/>
    </source>
</evidence>
<dbReference type="FunCoup" id="E0W426">
    <property type="interactions" value="278"/>
</dbReference>
<evidence type="ECO:0000256" key="12">
    <source>
        <dbReference type="ARBA" id="ARBA00022989"/>
    </source>
</evidence>
<dbReference type="SFLD" id="SFLDF00027">
    <property type="entry name" value="p-type_atpase"/>
    <property type="match status" value="1"/>
</dbReference>
<comment type="catalytic activity">
    <reaction evidence="15">
        <text>a beta-D-glucosyl-(1&lt;-&gt;1')-N-acylsphing-4-enine(out) + ATP + H2O = a beta-D-glucosyl-(1&lt;-&gt;1')-N-acylsphing-4-enine(in) + ADP + phosphate + H(+)</text>
        <dbReference type="Rhea" id="RHEA:66036"/>
        <dbReference type="ChEBI" id="CHEBI:15377"/>
        <dbReference type="ChEBI" id="CHEBI:15378"/>
        <dbReference type="ChEBI" id="CHEBI:22801"/>
        <dbReference type="ChEBI" id="CHEBI:30616"/>
        <dbReference type="ChEBI" id="CHEBI:43474"/>
        <dbReference type="ChEBI" id="CHEBI:456216"/>
    </reaction>
    <physiologicalReaction direction="left-to-right" evidence="15">
        <dbReference type="Rhea" id="RHEA:66037"/>
    </physiologicalReaction>
</comment>
<feature type="transmembrane region" description="Helical" evidence="19">
    <location>
        <begin position="1244"/>
        <end position="1264"/>
    </location>
</feature>
<comment type="catalytic activity">
    <reaction evidence="14 19">
        <text>ATP + H2O + phospholipidSide 1 = ADP + phosphate + phospholipidSide 2.</text>
        <dbReference type="EC" id="7.6.2.1"/>
    </reaction>
</comment>
<dbReference type="Gene3D" id="3.40.1110.10">
    <property type="entry name" value="Calcium-transporting ATPase, cytoplasmic domain N"/>
    <property type="match status" value="2"/>
</dbReference>
<dbReference type="SUPFAM" id="SSF81653">
    <property type="entry name" value="Calcium ATPase, transduction domain A"/>
    <property type="match status" value="1"/>
</dbReference>
<dbReference type="InterPro" id="IPR023299">
    <property type="entry name" value="ATPase_P-typ_cyto_dom_N"/>
</dbReference>
<dbReference type="GO" id="GO:0005886">
    <property type="term" value="C:plasma membrane"/>
    <property type="evidence" value="ECO:0007669"/>
    <property type="project" value="TreeGrafter"/>
</dbReference>
<feature type="transmembrane region" description="Helical" evidence="19">
    <location>
        <begin position="1105"/>
        <end position="1125"/>
    </location>
</feature>
<protein>
    <recommendedName>
        <fullName evidence="19">Phospholipid-transporting ATPase</fullName>
        <ecNumber evidence="19">7.6.2.1</ecNumber>
    </recommendedName>
</protein>
<evidence type="ECO:0000256" key="19">
    <source>
        <dbReference type="RuleBase" id="RU362033"/>
    </source>
</evidence>
<evidence type="ECO:0000256" key="15">
    <source>
        <dbReference type="ARBA" id="ARBA00050913"/>
    </source>
</evidence>
<dbReference type="EMBL" id="AAZO01007508">
    <property type="status" value="NOT_ANNOTATED_CDS"/>
    <property type="molecule type" value="Genomic_DNA"/>
</dbReference>
<feature type="transmembrane region" description="Helical" evidence="19">
    <location>
        <begin position="1187"/>
        <end position="1209"/>
    </location>
</feature>
<feature type="transmembrane region" description="Helical" evidence="19">
    <location>
        <begin position="1284"/>
        <end position="1303"/>
    </location>
</feature>
<feature type="region of interest" description="Disordered" evidence="20">
    <location>
        <begin position="660"/>
        <end position="680"/>
    </location>
</feature>